<comment type="caution">
    <text evidence="2">The sequence shown here is derived from an EMBL/GenBank/DDBJ whole genome shotgun (WGS) entry which is preliminary data.</text>
</comment>
<evidence type="ECO:0000313" key="2">
    <source>
        <dbReference type="EMBL" id="GAH00886.1"/>
    </source>
</evidence>
<gene>
    <name evidence="2" type="ORF">S01H4_37520</name>
</gene>
<dbReference type="AlphaFoldDB" id="X1BYI2"/>
<keyword evidence="1" id="KW-0472">Membrane</keyword>
<protein>
    <submittedName>
        <fullName evidence="2">Uncharacterized protein</fullName>
    </submittedName>
</protein>
<name>X1BYI2_9ZZZZ</name>
<reference evidence="2" key="1">
    <citation type="journal article" date="2014" name="Front. Microbiol.">
        <title>High frequency of phylogenetically diverse reductive dehalogenase-homologous genes in deep subseafloor sedimentary metagenomes.</title>
        <authorList>
            <person name="Kawai M."/>
            <person name="Futagami T."/>
            <person name="Toyoda A."/>
            <person name="Takaki Y."/>
            <person name="Nishi S."/>
            <person name="Hori S."/>
            <person name="Arai W."/>
            <person name="Tsubouchi T."/>
            <person name="Morono Y."/>
            <person name="Uchiyama I."/>
            <person name="Ito T."/>
            <person name="Fujiyama A."/>
            <person name="Inagaki F."/>
            <person name="Takami H."/>
        </authorList>
    </citation>
    <scope>NUCLEOTIDE SEQUENCE</scope>
    <source>
        <strain evidence="2">Expedition CK06-06</strain>
    </source>
</reference>
<accession>X1BYI2</accession>
<dbReference type="EMBL" id="BART01020164">
    <property type="protein sequence ID" value="GAH00886.1"/>
    <property type="molecule type" value="Genomic_DNA"/>
</dbReference>
<feature type="transmembrane region" description="Helical" evidence="1">
    <location>
        <begin position="22"/>
        <end position="48"/>
    </location>
</feature>
<keyword evidence="1" id="KW-0812">Transmembrane</keyword>
<keyword evidence="1" id="KW-1133">Transmembrane helix</keyword>
<sequence>MRCQNCKEKVARFPLKDSNGKIIWINLFKMDLMSIVGFVVIILMLVTYKADISKCEEMITDPLGYCEESNACKVLEERKEANPYGTVNIESISELNIS</sequence>
<proteinExistence type="predicted"/>
<evidence type="ECO:0000256" key="1">
    <source>
        <dbReference type="SAM" id="Phobius"/>
    </source>
</evidence>
<organism evidence="2">
    <name type="scientific">marine sediment metagenome</name>
    <dbReference type="NCBI Taxonomy" id="412755"/>
    <lineage>
        <taxon>unclassified sequences</taxon>
        <taxon>metagenomes</taxon>
        <taxon>ecological metagenomes</taxon>
    </lineage>
</organism>